<organism evidence="2 3">
    <name type="scientific">Rhodamnia argentea</name>
    <dbReference type="NCBI Taxonomy" id="178133"/>
    <lineage>
        <taxon>Eukaryota</taxon>
        <taxon>Viridiplantae</taxon>
        <taxon>Streptophyta</taxon>
        <taxon>Embryophyta</taxon>
        <taxon>Tracheophyta</taxon>
        <taxon>Spermatophyta</taxon>
        <taxon>Magnoliopsida</taxon>
        <taxon>eudicotyledons</taxon>
        <taxon>Gunneridae</taxon>
        <taxon>Pentapetalae</taxon>
        <taxon>rosids</taxon>
        <taxon>malvids</taxon>
        <taxon>Myrtales</taxon>
        <taxon>Myrtaceae</taxon>
        <taxon>Myrtoideae</taxon>
        <taxon>Myrteae</taxon>
        <taxon>Australasian group</taxon>
        <taxon>Rhodamnia</taxon>
    </lineage>
</organism>
<accession>A0ABM3H6F3</accession>
<dbReference type="Proteomes" id="UP000827889">
    <property type="component" value="Chromosome 3"/>
</dbReference>
<evidence type="ECO:0000313" key="2">
    <source>
        <dbReference type="Proteomes" id="UP000827889"/>
    </source>
</evidence>
<dbReference type="PANTHER" id="PTHR33155:SF4">
    <property type="entry name" value="PROTEIN FANTASTIC FOUR 3"/>
    <property type="match status" value="1"/>
</dbReference>
<sequence length="142" mass="15582">MGPGCGGWSFLHAVSTTNCREPTKPDQKSLVYVHSLARASSLRLSPRSLKLCTENLGSESGNIVPFDNDNDGDPRGEIKKGEEGTDRPEASVDATNCEPGNASEKAKPRTNVNNSNKKPFTAPMRESTKKKRVERRRGERIK</sequence>
<evidence type="ECO:0000313" key="3">
    <source>
        <dbReference type="RefSeq" id="XP_048132186.1"/>
    </source>
</evidence>
<feature type="compositionally biased region" description="Basic and acidic residues" evidence="1">
    <location>
        <begin position="72"/>
        <end position="90"/>
    </location>
</feature>
<gene>
    <name evidence="3" type="primary">LOC125314280</name>
</gene>
<protein>
    <submittedName>
        <fullName evidence="3">Protein FANTASTIC FOUR 2-like</fullName>
    </submittedName>
</protein>
<feature type="region of interest" description="Disordered" evidence="1">
    <location>
        <begin position="54"/>
        <end position="142"/>
    </location>
</feature>
<name>A0ABM3H6F3_9MYRT</name>
<dbReference type="PANTHER" id="PTHR33155">
    <property type="entry name" value="FANTASTIC FOUR-LIKE PROTEIN (DUF3049)"/>
    <property type="match status" value="1"/>
</dbReference>
<dbReference type="RefSeq" id="XP_048132186.1">
    <property type="nucleotide sequence ID" value="XM_048276229.1"/>
</dbReference>
<evidence type="ECO:0000256" key="1">
    <source>
        <dbReference type="SAM" id="MobiDB-lite"/>
    </source>
</evidence>
<proteinExistence type="predicted"/>
<dbReference type="GeneID" id="125314280"/>
<keyword evidence="2" id="KW-1185">Reference proteome</keyword>
<dbReference type="InterPro" id="IPR021410">
    <property type="entry name" value="FAF"/>
</dbReference>
<reference evidence="3" key="1">
    <citation type="submission" date="2025-08" db="UniProtKB">
        <authorList>
            <consortium name="RefSeq"/>
        </authorList>
    </citation>
    <scope>IDENTIFICATION</scope>
    <source>
        <tissue evidence="3">Leaf</tissue>
    </source>
</reference>